<proteinExistence type="predicted"/>
<sequence length="377" mass="41980">MLNSRIKAIIAVFFVVAIMGFNAPSKAERVQNLYTGAWPVQDQSSAARHQAIAESLLQALVRASGSRDVSRSPVIQSALANAEDYLRRYSYQRLSAAEQMIYEKPLLLKATFDRRSILELLKSASLPIWGEERPSGLFWIAYGDDTKRQVASEESQLINAGLMIATESRGLPVTLPMMDIDDQMALETSDVWGRVESSIDEASKRYARDYWVAGQLLETNSQWQGRWLVRMNGRTESFSTSGLTSYEAIQAAVHRVANSLASKLAVVLSEDAQEVLVSVENITDFATFARIQKHLNSLSMVRSASAIEVSKDTVLFKVESLTSPQNLIEAIKIGNNLQRSESGFGYDDRYGDGYGEGFDENNARKLRGDFHFVWGTP</sequence>
<comment type="caution">
    <text evidence="1">The sequence shown here is derived from an EMBL/GenBank/DDBJ whole genome shotgun (WGS) entry which is preliminary data.</text>
</comment>
<evidence type="ECO:0000313" key="1">
    <source>
        <dbReference type="EMBL" id="PXF62997.1"/>
    </source>
</evidence>
<dbReference type="InterPro" id="IPR018642">
    <property type="entry name" value="DUF2066"/>
</dbReference>
<reference evidence="1 2" key="1">
    <citation type="submission" date="2018-05" db="EMBL/GenBank/DDBJ databases">
        <title>Kangiella spongicola genome sequence.</title>
        <authorList>
            <person name="Maclea K.S."/>
            <person name="Goen A.E."/>
            <person name="Kelley C."/>
            <person name="Underriner A."/>
            <person name="Silverwood T."/>
            <person name="Trachtenberg A.M."/>
        </authorList>
    </citation>
    <scope>NUCLEOTIDE SEQUENCE [LARGE SCALE GENOMIC DNA]</scope>
    <source>
        <strain evidence="1 2">ATCC BAA-2076</strain>
    </source>
</reference>
<gene>
    <name evidence="1" type="ORF">DL796_05960</name>
</gene>
<dbReference type="AlphaFoldDB" id="A0A318D7Z6"/>
<accession>A0A318D7Z6</accession>
<name>A0A318D7Z6_9GAMM</name>
<dbReference type="RefSeq" id="WP_110200800.1">
    <property type="nucleotide sequence ID" value="NZ_QICH01000002.1"/>
</dbReference>
<protein>
    <submittedName>
        <fullName evidence="1">DUF2066 domain-containing protein</fullName>
    </submittedName>
</protein>
<dbReference type="OrthoDB" id="6195299at2"/>
<keyword evidence="2" id="KW-1185">Reference proteome</keyword>
<organism evidence="1 2">
    <name type="scientific">Kangiella spongicola</name>
    <dbReference type="NCBI Taxonomy" id="796379"/>
    <lineage>
        <taxon>Bacteria</taxon>
        <taxon>Pseudomonadati</taxon>
        <taxon>Pseudomonadota</taxon>
        <taxon>Gammaproteobacteria</taxon>
        <taxon>Kangiellales</taxon>
        <taxon>Kangiellaceae</taxon>
        <taxon>Kangiella</taxon>
    </lineage>
</organism>
<dbReference type="EMBL" id="QICH01000002">
    <property type="protein sequence ID" value="PXF62997.1"/>
    <property type="molecule type" value="Genomic_DNA"/>
</dbReference>
<dbReference type="Proteomes" id="UP000247689">
    <property type="component" value="Unassembled WGS sequence"/>
</dbReference>
<dbReference type="Pfam" id="PF09839">
    <property type="entry name" value="DUF2066"/>
    <property type="match status" value="1"/>
</dbReference>
<evidence type="ECO:0000313" key="2">
    <source>
        <dbReference type="Proteomes" id="UP000247689"/>
    </source>
</evidence>